<accession>A0ACC1JS56</accession>
<comment type="caution">
    <text evidence="1">The sequence shown here is derived from an EMBL/GenBank/DDBJ whole genome shotgun (WGS) entry which is preliminary data.</text>
</comment>
<feature type="non-terminal residue" evidence="1">
    <location>
        <position position="328"/>
    </location>
</feature>
<dbReference type="Proteomes" id="UP001140234">
    <property type="component" value="Unassembled WGS sequence"/>
</dbReference>
<organism evidence="1 2">
    <name type="scientific">Coemansia nantahalensis</name>
    <dbReference type="NCBI Taxonomy" id="2789366"/>
    <lineage>
        <taxon>Eukaryota</taxon>
        <taxon>Fungi</taxon>
        <taxon>Fungi incertae sedis</taxon>
        <taxon>Zoopagomycota</taxon>
        <taxon>Kickxellomycotina</taxon>
        <taxon>Kickxellomycetes</taxon>
        <taxon>Kickxellales</taxon>
        <taxon>Kickxellaceae</taxon>
        <taxon>Coemansia</taxon>
    </lineage>
</organism>
<reference evidence="1" key="1">
    <citation type="submission" date="2022-07" db="EMBL/GenBank/DDBJ databases">
        <title>Phylogenomic reconstructions and comparative analyses of Kickxellomycotina fungi.</title>
        <authorList>
            <person name="Reynolds N.K."/>
            <person name="Stajich J.E."/>
            <person name="Barry K."/>
            <person name="Grigoriev I.V."/>
            <person name="Crous P."/>
            <person name="Smith M.E."/>
        </authorList>
    </citation>
    <scope>NUCLEOTIDE SEQUENCE</scope>
    <source>
        <strain evidence="1">CBS 109366</strain>
    </source>
</reference>
<dbReference type="EMBL" id="JANBUJ010001754">
    <property type="protein sequence ID" value="KAJ2766241.1"/>
    <property type="molecule type" value="Genomic_DNA"/>
</dbReference>
<protein>
    <submittedName>
        <fullName evidence="1">Uncharacterized protein</fullName>
    </submittedName>
</protein>
<sequence length="328" mass="35657">MEGKKNLNWEISVLEAQAGEGRSMWKAKAKEAKRKRLEEKRAKKTSRKSADEPASEPPGSETKKADIAPSDASARLQALRLEKTKRKMHTVQKRSAAVMRKVIGLEKQRLVRKAKSARKQIEELDATKGSSSVSKQREDAEKDIAKCEDDLKYLASLSIAALEQCVVCRIFKRSPVLREALGPATLTKEAEATNADPRVQQRVLGSAKAISYVKGAIVDMEGALSGISARKEPKAERRTEGKKAQASDDNDDDESGVAAGASDAESESEPEASTFIANLGGDASDISLSESEDESESESKAPAAKKGERIVDNYEEEDENFAKIYGTA</sequence>
<evidence type="ECO:0000313" key="1">
    <source>
        <dbReference type="EMBL" id="KAJ2766241.1"/>
    </source>
</evidence>
<name>A0ACC1JS56_9FUNG</name>
<gene>
    <name evidence="1" type="ORF">IWQ57_004451</name>
</gene>
<proteinExistence type="predicted"/>
<evidence type="ECO:0000313" key="2">
    <source>
        <dbReference type="Proteomes" id="UP001140234"/>
    </source>
</evidence>
<keyword evidence="2" id="KW-1185">Reference proteome</keyword>